<evidence type="ECO:0000256" key="1">
    <source>
        <dbReference type="SAM" id="MobiDB-lite"/>
    </source>
</evidence>
<dbReference type="AlphaFoldDB" id="A0A5K3ERG6"/>
<protein>
    <submittedName>
        <fullName evidence="2">Uncharacterized protein</fullName>
    </submittedName>
</protein>
<feature type="region of interest" description="Disordered" evidence="1">
    <location>
        <begin position="68"/>
        <end position="96"/>
    </location>
</feature>
<proteinExistence type="predicted"/>
<dbReference type="WBParaSite" id="MCU_002498-RA">
    <property type="protein sequence ID" value="MCU_002498-RA"/>
    <property type="gene ID" value="MCU_002498"/>
</dbReference>
<name>A0A5K3ERG6_MESCO</name>
<sequence>MRLHLQTGTSGYITHSLLQTQRYKSQVTTHVACELHGEKMPSIWWREATPSPTWQNADHQYQATLQVGQHVGSEDTEEEPTSTSTSASPDKDHHEHRRANLQLGELVADEHTLVGEPPLKSTNSQAEKHYFGCDPRILDSKSAFLGGLPLAIMYLRGEGNEQPFPPPTSTCLHPPHHHHHRMQARGAFVAWGGHVKRGCHRNFLMHQSTDRQRLRQQYHHHHHRHQQQWQRNRIHQAELVTPTTSRLRVNEGGLVSPLHRDLKRWHATKADLLSHMALID</sequence>
<evidence type="ECO:0000313" key="2">
    <source>
        <dbReference type="WBParaSite" id="MCU_002498-RA"/>
    </source>
</evidence>
<reference evidence="2" key="1">
    <citation type="submission" date="2019-11" db="UniProtKB">
        <authorList>
            <consortium name="WormBaseParasite"/>
        </authorList>
    </citation>
    <scope>IDENTIFICATION</scope>
</reference>
<organism evidence="2">
    <name type="scientific">Mesocestoides corti</name>
    <name type="common">Flatworm</name>
    <dbReference type="NCBI Taxonomy" id="53468"/>
    <lineage>
        <taxon>Eukaryota</taxon>
        <taxon>Metazoa</taxon>
        <taxon>Spiralia</taxon>
        <taxon>Lophotrochozoa</taxon>
        <taxon>Platyhelminthes</taxon>
        <taxon>Cestoda</taxon>
        <taxon>Eucestoda</taxon>
        <taxon>Cyclophyllidea</taxon>
        <taxon>Mesocestoididae</taxon>
        <taxon>Mesocestoides</taxon>
    </lineage>
</organism>
<accession>A0A5K3ERG6</accession>